<comment type="caution">
    <text evidence="2">The sequence shown here is derived from an EMBL/GenBank/DDBJ whole genome shotgun (WGS) entry which is preliminary data.</text>
</comment>
<organism evidence="2 3">
    <name type="scientific">Kocuria salsicia</name>
    <dbReference type="NCBI Taxonomy" id="664639"/>
    <lineage>
        <taxon>Bacteria</taxon>
        <taxon>Bacillati</taxon>
        <taxon>Actinomycetota</taxon>
        <taxon>Actinomycetes</taxon>
        <taxon>Micrococcales</taxon>
        <taxon>Micrococcaceae</taxon>
        <taxon>Kocuria</taxon>
    </lineage>
</organism>
<dbReference type="EMBL" id="JBFBLL010000002">
    <property type="protein sequence ID" value="MEV8157377.1"/>
    <property type="molecule type" value="Genomic_DNA"/>
</dbReference>
<dbReference type="RefSeq" id="WP_144941105.1">
    <property type="nucleotide sequence ID" value="NZ_JBFAEN010000022.1"/>
</dbReference>
<dbReference type="Proteomes" id="UP001553031">
    <property type="component" value="Unassembled WGS sequence"/>
</dbReference>
<evidence type="ECO:0000256" key="1">
    <source>
        <dbReference type="SAM" id="Phobius"/>
    </source>
</evidence>
<feature type="transmembrane region" description="Helical" evidence="1">
    <location>
        <begin position="12"/>
        <end position="35"/>
    </location>
</feature>
<protein>
    <recommendedName>
        <fullName evidence="4">Integral membrane protein</fullName>
    </recommendedName>
</protein>
<evidence type="ECO:0000313" key="3">
    <source>
        <dbReference type="Proteomes" id="UP001553031"/>
    </source>
</evidence>
<keyword evidence="1" id="KW-1133">Transmembrane helix</keyword>
<sequence length="90" mass="9704">MRPFHRTLRTLWTAAGILMGSAVVLWGAAFLGIVLVPDDDGLGTAFLGIYLILLGMVPLGASLVVLLLRRARESRERRPANGRGPHTRGA</sequence>
<reference evidence="2 3" key="1">
    <citation type="submission" date="2024-06" db="EMBL/GenBank/DDBJ databases">
        <title>The Natural Products Discovery Center: Release of the First 8490 Sequenced Strains for Exploring Actinobacteria Biosynthetic Diversity.</title>
        <authorList>
            <person name="Kalkreuter E."/>
            <person name="Kautsar S.A."/>
            <person name="Yang D."/>
            <person name="Bader C.D."/>
            <person name="Teijaro C.N."/>
            <person name="Fluegel L."/>
            <person name="Davis C.M."/>
            <person name="Simpson J.R."/>
            <person name="Lauterbach L."/>
            <person name="Steele A.D."/>
            <person name="Gui C."/>
            <person name="Meng S."/>
            <person name="Li G."/>
            <person name="Viehrig K."/>
            <person name="Ye F."/>
            <person name="Su P."/>
            <person name="Kiefer A.F."/>
            <person name="Nichols A."/>
            <person name="Cepeda A.J."/>
            <person name="Yan W."/>
            <person name="Fan B."/>
            <person name="Jiang Y."/>
            <person name="Adhikari A."/>
            <person name="Zheng C.-J."/>
            <person name="Schuster L."/>
            <person name="Cowan T.M."/>
            <person name="Smanski M.J."/>
            <person name="Chevrette M.G."/>
            <person name="De Carvalho L.P.S."/>
            <person name="Shen B."/>
        </authorList>
    </citation>
    <scope>NUCLEOTIDE SEQUENCE [LARGE SCALE GENOMIC DNA]</scope>
    <source>
        <strain evidence="2 3">NPDC079179</strain>
    </source>
</reference>
<accession>A0ABV3KAF7</accession>
<evidence type="ECO:0000313" key="2">
    <source>
        <dbReference type="EMBL" id="MEV8157377.1"/>
    </source>
</evidence>
<feature type="transmembrane region" description="Helical" evidence="1">
    <location>
        <begin position="47"/>
        <end position="68"/>
    </location>
</feature>
<keyword evidence="1" id="KW-0812">Transmembrane</keyword>
<evidence type="ECO:0008006" key="4">
    <source>
        <dbReference type="Google" id="ProtNLM"/>
    </source>
</evidence>
<gene>
    <name evidence="2" type="ORF">AB0O96_04095</name>
</gene>
<name>A0ABV3KAF7_9MICC</name>
<keyword evidence="3" id="KW-1185">Reference proteome</keyword>
<proteinExistence type="predicted"/>
<keyword evidence="1" id="KW-0472">Membrane</keyword>